<protein>
    <submittedName>
        <fullName evidence="1">Uncharacterized protein</fullName>
    </submittedName>
</protein>
<evidence type="ECO:0000313" key="1">
    <source>
        <dbReference type="EMBL" id="KIK33677.1"/>
    </source>
</evidence>
<dbReference type="Proteomes" id="UP000054485">
    <property type="component" value="Unassembled WGS sequence"/>
</dbReference>
<accession>A0A0D0AHB5</accession>
<reference evidence="2" key="2">
    <citation type="submission" date="2015-01" db="EMBL/GenBank/DDBJ databases">
        <title>Evolutionary Origins and Diversification of the Mycorrhizal Mutualists.</title>
        <authorList>
            <consortium name="DOE Joint Genome Institute"/>
            <consortium name="Mycorrhizal Genomics Consortium"/>
            <person name="Kohler A."/>
            <person name="Kuo A."/>
            <person name="Nagy L.G."/>
            <person name="Floudas D."/>
            <person name="Copeland A."/>
            <person name="Barry K.W."/>
            <person name="Cichocki N."/>
            <person name="Veneault-Fourrey C."/>
            <person name="LaButti K."/>
            <person name="Lindquist E.A."/>
            <person name="Lipzen A."/>
            <person name="Lundell T."/>
            <person name="Morin E."/>
            <person name="Murat C."/>
            <person name="Riley R."/>
            <person name="Ohm R."/>
            <person name="Sun H."/>
            <person name="Tunlid A."/>
            <person name="Henrissat B."/>
            <person name="Grigoriev I.V."/>
            <person name="Hibbett D.S."/>
            <person name="Martin F."/>
        </authorList>
    </citation>
    <scope>NUCLEOTIDE SEQUENCE [LARGE SCALE GENOMIC DNA]</scope>
    <source>
        <strain evidence="2">UH-Slu-Lm8-n1</strain>
    </source>
</reference>
<name>A0A0D0AHB5_9AGAM</name>
<proteinExistence type="predicted"/>
<evidence type="ECO:0000313" key="2">
    <source>
        <dbReference type="Proteomes" id="UP000054485"/>
    </source>
</evidence>
<dbReference type="AlphaFoldDB" id="A0A0D0AHB5"/>
<reference evidence="1 2" key="1">
    <citation type="submission" date="2014-04" db="EMBL/GenBank/DDBJ databases">
        <authorList>
            <consortium name="DOE Joint Genome Institute"/>
            <person name="Kuo A."/>
            <person name="Ruytinx J."/>
            <person name="Rineau F."/>
            <person name="Colpaert J."/>
            <person name="Kohler A."/>
            <person name="Nagy L.G."/>
            <person name="Floudas D."/>
            <person name="Copeland A."/>
            <person name="Barry K.W."/>
            <person name="Cichocki N."/>
            <person name="Veneault-Fourrey C."/>
            <person name="LaButti K."/>
            <person name="Lindquist E.A."/>
            <person name="Lipzen A."/>
            <person name="Lundell T."/>
            <person name="Morin E."/>
            <person name="Murat C."/>
            <person name="Sun H."/>
            <person name="Tunlid A."/>
            <person name="Henrissat B."/>
            <person name="Grigoriev I.V."/>
            <person name="Hibbett D.S."/>
            <person name="Martin F."/>
            <person name="Nordberg H.P."/>
            <person name="Cantor M.N."/>
            <person name="Hua S.X."/>
        </authorList>
    </citation>
    <scope>NUCLEOTIDE SEQUENCE [LARGE SCALE GENOMIC DNA]</scope>
    <source>
        <strain evidence="1 2">UH-Slu-Lm8-n1</strain>
    </source>
</reference>
<organism evidence="1 2">
    <name type="scientific">Suillus luteus UH-Slu-Lm8-n1</name>
    <dbReference type="NCBI Taxonomy" id="930992"/>
    <lineage>
        <taxon>Eukaryota</taxon>
        <taxon>Fungi</taxon>
        <taxon>Dikarya</taxon>
        <taxon>Basidiomycota</taxon>
        <taxon>Agaricomycotina</taxon>
        <taxon>Agaricomycetes</taxon>
        <taxon>Agaricomycetidae</taxon>
        <taxon>Boletales</taxon>
        <taxon>Suillineae</taxon>
        <taxon>Suillaceae</taxon>
        <taxon>Suillus</taxon>
    </lineage>
</organism>
<dbReference type="HOGENOM" id="CLU_2016744_0_0_1"/>
<gene>
    <name evidence="1" type="ORF">CY34DRAFT_691077</name>
</gene>
<sequence>MSSPVFRARSRSCGLPSVASVYIYLRPHQCLHCMFRPFQFHLAHQYRVAFFHHRFIIMQLVDSKVRGCFILSLRLLTIFISNSSARSILKSPRPCALRRHIRVYRTRNTGHQPFESHHIVRHI</sequence>
<dbReference type="InParanoid" id="A0A0D0AHB5"/>
<dbReference type="EMBL" id="KN835891">
    <property type="protein sequence ID" value="KIK33677.1"/>
    <property type="molecule type" value="Genomic_DNA"/>
</dbReference>
<keyword evidence="2" id="KW-1185">Reference proteome</keyword>
<dbReference type="OrthoDB" id="10605036at2759"/>